<proteinExistence type="predicted"/>
<evidence type="ECO:0000313" key="1">
    <source>
        <dbReference type="EMBL" id="NEK21250.1"/>
    </source>
</evidence>
<dbReference type="AlphaFoldDB" id="A0A6P0C755"/>
<reference evidence="1 2" key="1">
    <citation type="submission" date="2020-01" db="EMBL/GenBank/DDBJ databases">
        <title>Sulfitobacter sediminilitoris sp. nov., isolated from a tidal flat.</title>
        <authorList>
            <person name="Park S."/>
            <person name="Yoon J.-H."/>
        </authorList>
    </citation>
    <scope>NUCLEOTIDE SEQUENCE [LARGE SCALE GENOMIC DNA]</scope>
    <source>
        <strain evidence="1 2">JBTF-M27</strain>
    </source>
</reference>
<name>A0A6P0C755_9RHOB</name>
<sequence>MCDAPFRCACGAVKGVLHHATSDGGNHVVCFCDSCRAGALYCGENDPAPEGLALFQTTPDNITFSQGQDLIAPFAFVPRNLLRWKATCCGSFLFSTPRNPKLARVGLYINRPEDPSVIGPVKSRAFVPQPGGKKAKHENLPALLRVFGRILAARISGRWRNTALFDPQSGQPIAPVVLVSKKDKKALLAAQS</sequence>
<accession>A0A6P0C755</accession>
<dbReference type="Pfam" id="PF19648">
    <property type="entry name" value="DUF6151"/>
    <property type="match status" value="1"/>
</dbReference>
<organism evidence="1 2">
    <name type="scientific">Sulfitobacter sediminilitoris</name>
    <dbReference type="NCBI Taxonomy" id="2698830"/>
    <lineage>
        <taxon>Bacteria</taxon>
        <taxon>Pseudomonadati</taxon>
        <taxon>Pseudomonadota</taxon>
        <taxon>Alphaproteobacteria</taxon>
        <taxon>Rhodobacterales</taxon>
        <taxon>Roseobacteraceae</taxon>
        <taxon>Sulfitobacter</taxon>
    </lineage>
</organism>
<dbReference type="Gene3D" id="3.90.1590.10">
    <property type="entry name" value="glutathione-dependent formaldehyde- activating enzyme (gfa)"/>
    <property type="match status" value="1"/>
</dbReference>
<evidence type="ECO:0008006" key="3">
    <source>
        <dbReference type="Google" id="ProtNLM"/>
    </source>
</evidence>
<dbReference type="InterPro" id="IPR046149">
    <property type="entry name" value="DUF6151"/>
</dbReference>
<comment type="caution">
    <text evidence="1">The sequence shown here is derived from an EMBL/GenBank/DDBJ whole genome shotgun (WGS) entry which is preliminary data.</text>
</comment>
<dbReference type="EMBL" id="JAABNT010000001">
    <property type="protein sequence ID" value="NEK21250.1"/>
    <property type="molecule type" value="Genomic_DNA"/>
</dbReference>
<dbReference type="Proteomes" id="UP000468591">
    <property type="component" value="Unassembled WGS sequence"/>
</dbReference>
<gene>
    <name evidence="1" type="ORF">GV827_02385</name>
</gene>
<dbReference type="RefSeq" id="WP_164352074.1">
    <property type="nucleotide sequence ID" value="NZ_JAABNT010000001.1"/>
</dbReference>
<protein>
    <recommendedName>
        <fullName evidence="3">CENP-V/GFA domain-containing protein</fullName>
    </recommendedName>
</protein>
<evidence type="ECO:0000313" key="2">
    <source>
        <dbReference type="Proteomes" id="UP000468591"/>
    </source>
</evidence>
<keyword evidence="2" id="KW-1185">Reference proteome</keyword>